<gene>
    <name evidence="1" type="ORF">ACM01_14660</name>
</gene>
<comment type="caution">
    <text evidence="1">The sequence shown here is derived from an EMBL/GenBank/DDBJ whole genome shotgun (WGS) entry which is preliminary data.</text>
</comment>
<name>A0A0J7ZG66_STRVR</name>
<evidence type="ECO:0000313" key="2">
    <source>
        <dbReference type="Proteomes" id="UP000037432"/>
    </source>
</evidence>
<sequence length="74" mass="8367">MGTWHVTMQFRPSGPAVEGTWTDHEVALEKFRGWLGIHGSRDGVTIVLLEETGGEREPLRTWTKERGEVIHRAA</sequence>
<evidence type="ECO:0000313" key="1">
    <source>
        <dbReference type="EMBL" id="KMS74168.1"/>
    </source>
</evidence>
<organism evidence="1 2">
    <name type="scientific">Streptomyces viridochromogenes</name>
    <dbReference type="NCBI Taxonomy" id="1938"/>
    <lineage>
        <taxon>Bacteria</taxon>
        <taxon>Bacillati</taxon>
        <taxon>Actinomycetota</taxon>
        <taxon>Actinomycetes</taxon>
        <taxon>Kitasatosporales</taxon>
        <taxon>Streptomycetaceae</taxon>
        <taxon>Streptomyces</taxon>
    </lineage>
</organism>
<dbReference type="AlphaFoldDB" id="A0A0J7ZG66"/>
<dbReference type="EMBL" id="LFNT01000014">
    <property type="protein sequence ID" value="KMS74168.1"/>
    <property type="molecule type" value="Genomic_DNA"/>
</dbReference>
<proteinExistence type="predicted"/>
<protein>
    <submittedName>
        <fullName evidence="1">Uncharacterized protein</fullName>
    </submittedName>
</protein>
<accession>A0A0J7ZG66</accession>
<reference evidence="1 2" key="1">
    <citation type="submission" date="2015-06" db="EMBL/GenBank/DDBJ databases">
        <authorList>
            <person name="Ju K.-S."/>
            <person name="Doroghazi J.R."/>
            <person name="Metcalf W.W."/>
        </authorList>
    </citation>
    <scope>NUCLEOTIDE SEQUENCE [LARGE SCALE GENOMIC DNA]</scope>
    <source>
        <strain evidence="1 2">NRRL 3414</strain>
    </source>
</reference>
<dbReference type="RefSeq" id="WP_048581640.1">
    <property type="nucleotide sequence ID" value="NZ_LFNT01000014.1"/>
</dbReference>
<dbReference type="PATRIC" id="fig|1938.3.peg.8505"/>
<dbReference type="Proteomes" id="UP000037432">
    <property type="component" value="Unassembled WGS sequence"/>
</dbReference>